<accession>A0A644VFB5</accession>
<evidence type="ECO:0000259" key="1">
    <source>
        <dbReference type="Pfam" id="PF19810"/>
    </source>
</evidence>
<comment type="caution">
    <text evidence="3">The sequence shown here is derived from an EMBL/GenBank/DDBJ whole genome shotgun (WGS) entry which is preliminary data.</text>
</comment>
<feature type="domain" description="DUF6293" evidence="2">
    <location>
        <begin position="164"/>
        <end position="275"/>
    </location>
</feature>
<dbReference type="Pfam" id="PF19810">
    <property type="entry name" value="HFX_2341_N"/>
    <property type="match status" value="1"/>
</dbReference>
<sequence>MTNGFAKQVHIIPLGHEFDRAIRPFDKNIASRVYLIVDTGDGTSNGKSDRDKSMNEIQKTLYTPRVIKYLEEKGIEVRLVETLTFDLETLLKTLTSIIRLELDLGNEIHINMSSSGRLGAVGAFMAGTVYNVPTYYVHSDYFADDNEREEHGVSVCISEKISFLPDFKFERPDSTEARILEYLYTAKKDSEFQDGISSMEIVEYLEKNKVKEFTLRELNSDGKTTDIRTENSRRLMRLMIVMKKLVEEDKYVVNYKSGRKMMYSLTKLGEHAFCLCGMDKDKYAKQFQEITGEEK</sequence>
<evidence type="ECO:0000313" key="3">
    <source>
        <dbReference type="EMBL" id="MPL89323.1"/>
    </source>
</evidence>
<dbReference type="EMBL" id="VSSQ01000277">
    <property type="protein sequence ID" value="MPL89323.1"/>
    <property type="molecule type" value="Genomic_DNA"/>
</dbReference>
<reference evidence="3" key="1">
    <citation type="submission" date="2019-08" db="EMBL/GenBank/DDBJ databases">
        <authorList>
            <person name="Kucharzyk K."/>
            <person name="Murdoch R.W."/>
            <person name="Higgins S."/>
            <person name="Loffler F."/>
        </authorList>
    </citation>
    <scope>NUCLEOTIDE SEQUENCE</scope>
</reference>
<name>A0A644VFB5_9ZZZZ</name>
<dbReference type="InterPro" id="IPR054162">
    <property type="entry name" value="DUF6293_C"/>
</dbReference>
<gene>
    <name evidence="3" type="ORF">SDC9_35357</name>
</gene>
<feature type="domain" description="HFX-2341-like N-terminal" evidence="1">
    <location>
        <begin position="8"/>
        <end position="140"/>
    </location>
</feature>
<organism evidence="3">
    <name type="scientific">bioreactor metagenome</name>
    <dbReference type="NCBI Taxonomy" id="1076179"/>
    <lineage>
        <taxon>unclassified sequences</taxon>
        <taxon>metagenomes</taxon>
        <taxon>ecological metagenomes</taxon>
    </lineage>
</organism>
<protein>
    <submittedName>
        <fullName evidence="3">Uncharacterized protein</fullName>
    </submittedName>
</protein>
<dbReference type="InterPro" id="IPR046260">
    <property type="entry name" value="HFX_2341-like_N"/>
</dbReference>
<dbReference type="AlphaFoldDB" id="A0A644VFB5"/>
<dbReference type="Pfam" id="PF22665">
    <property type="entry name" value="WHD_DUF6293"/>
    <property type="match status" value="1"/>
</dbReference>
<proteinExistence type="predicted"/>
<evidence type="ECO:0000259" key="2">
    <source>
        <dbReference type="Pfam" id="PF22665"/>
    </source>
</evidence>